<organism evidence="10 11">
    <name type="scientific">Arabis nemorensis</name>
    <dbReference type="NCBI Taxonomy" id="586526"/>
    <lineage>
        <taxon>Eukaryota</taxon>
        <taxon>Viridiplantae</taxon>
        <taxon>Streptophyta</taxon>
        <taxon>Embryophyta</taxon>
        <taxon>Tracheophyta</taxon>
        <taxon>Spermatophyta</taxon>
        <taxon>Magnoliopsida</taxon>
        <taxon>eudicotyledons</taxon>
        <taxon>Gunneridae</taxon>
        <taxon>Pentapetalae</taxon>
        <taxon>rosids</taxon>
        <taxon>malvids</taxon>
        <taxon>Brassicales</taxon>
        <taxon>Brassicaceae</taxon>
        <taxon>Arabideae</taxon>
        <taxon>Arabis</taxon>
    </lineage>
</organism>
<evidence type="ECO:0000256" key="4">
    <source>
        <dbReference type="ARBA" id="ARBA00022723"/>
    </source>
</evidence>
<dbReference type="EMBL" id="CABITT030000008">
    <property type="protein sequence ID" value="VVB18239.1"/>
    <property type="molecule type" value="Genomic_DNA"/>
</dbReference>
<gene>
    <name evidence="10" type="ORF">ANE_LOCUS28683</name>
</gene>
<evidence type="ECO:0000256" key="6">
    <source>
        <dbReference type="ARBA" id="ARBA00022786"/>
    </source>
</evidence>
<dbReference type="Gene3D" id="3.30.40.10">
    <property type="entry name" value="Zinc/RING finger domain, C3HC4 (zinc finger)"/>
    <property type="match status" value="1"/>
</dbReference>
<comment type="caution">
    <text evidence="10">The sequence shown here is derived from an EMBL/GenBank/DDBJ whole genome shotgun (WGS) entry which is preliminary data.</text>
</comment>
<evidence type="ECO:0000313" key="10">
    <source>
        <dbReference type="EMBL" id="VVB18239.1"/>
    </source>
</evidence>
<dbReference type="GO" id="GO:0061630">
    <property type="term" value="F:ubiquitin protein ligase activity"/>
    <property type="evidence" value="ECO:0007669"/>
    <property type="project" value="UniProtKB-EC"/>
</dbReference>
<dbReference type="PROSITE" id="PS50089">
    <property type="entry name" value="ZF_RING_2"/>
    <property type="match status" value="1"/>
</dbReference>
<keyword evidence="4" id="KW-0479">Metal-binding</keyword>
<dbReference type="InterPro" id="IPR001841">
    <property type="entry name" value="Znf_RING"/>
</dbReference>
<dbReference type="PANTHER" id="PTHR22937">
    <property type="entry name" value="E3 UBIQUITIN-PROTEIN LIGASE RNF165"/>
    <property type="match status" value="1"/>
</dbReference>
<evidence type="ECO:0000256" key="7">
    <source>
        <dbReference type="ARBA" id="ARBA00022833"/>
    </source>
</evidence>
<dbReference type="SMART" id="SM00184">
    <property type="entry name" value="RING"/>
    <property type="match status" value="1"/>
</dbReference>
<proteinExistence type="predicted"/>
<keyword evidence="6" id="KW-0833">Ubl conjugation pathway</keyword>
<sequence>MDQNGENIPTPEILFSFQRLLCGDDWHRWDTFPTVDANANSPDPTVEMTHDGSIIVSDPRLMTLTTEEVLEQWLHTLTNQQSETSSLSQEEEDIGYSHEETFTYEELLEITEQIGDVCTGLKIEIIDENLSVRKYEDCCGQTEKCVICLYDLKYNEEASKLGCGHDFHFECIKKWLMVKNMCPLCKQEVVV</sequence>
<dbReference type="InterPro" id="IPR013083">
    <property type="entry name" value="Znf_RING/FYVE/PHD"/>
</dbReference>
<keyword evidence="7" id="KW-0862">Zinc</keyword>
<evidence type="ECO:0000259" key="9">
    <source>
        <dbReference type="PROSITE" id="PS50089"/>
    </source>
</evidence>
<dbReference type="OrthoDB" id="8062037at2759"/>
<evidence type="ECO:0000256" key="3">
    <source>
        <dbReference type="ARBA" id="ARBA00022679"/>
    </source>
</evidence>
<dbReference type="Pfam" id="PF13639">
    <property type="entry name" value="zf-RING_2"/>
    <property type="match status" value="1"/>
</dbReference>
<dbReference type="Proteomes" id="UP000489600">
    <property type="component" value="Unassembled WGS sequence"/>
</dbReference>
<dbReference type="PANTHER" id="PTHR22937:SF192">
    <property type="entry name" value="RING-TYPE E3 UBIQUITIN TRANSFERASE"/>
    <property type="match status" value="1"/>
</dbReference>
<keyword evidence="5 8" id="KW-0863">Zinc-finger</keyword>
<evidence type="ECO:0000256" key="8">
    <source>
        <dbReference type="PROSITE-ProRule" id="PRU00175"/>
    </source>
</evidence>
<evidence type="ECO:0000256" key="2">
    <source>
        <dbReference type="ARBA" id="ARBA00012483"/>
    </source>
</evidence>
<dbReference type="EC" id="2.3.2.27" evidence="2"/>
<comment type="catalytic activity">
    <reaction evidence="1">
        <text>S-ubiquitinyl-[E2 ubiquitin-conjugating enzyme]-L-cysteine + [acceptor protein]-L-lysine = [E2 ubiquitin-conjugating enzyme]-L-cysteine + N(6)-ubiquitinyl-[acceptor protein]-L-lysine.</text>
        <dbReference type="EC" id="2.3.2.27"/>
    </reaction>
</comment>
<evidence type="ECO:0000256" key="5">
    <source>
        <dbReference type="ARBA" id="ARBA00022771"/>
    </source>
</evidence>
<dbReference type="GO" id="GO:0008270">
    <property type="term" value="F:zinc ion binding"/>
    <property type="evidence" value="ECO:0007669"/>
    <property type="project" value="UniProtKB-KW"/>
</dbReference>
<keyword evidence="3" id="KW-0808">Transferase</keyword>
<protein>
    <recommendedName>
        <fullName evidence="2">RING-type E3 ubiquitin transferase</fullName>
        <ecNumber evidence="2">2.3.2.27</ecNumber>
    </recommendedName>
</protein>
<name>A0A565CWX4_9BRAS</name>
<dbReference type="InterPro" id="IPR045191">
    <property type="entry name" value="MBR1/2-like"/>
</dbReference>
<dbReference type="AlphaFoldDB" id="A0A565CWX4"/>
<evidence type="ECO:0000256" key="1">
    <source>
        <dbReference type="ARBA" id="ARBA00000900"/>
    </source>
</evidence>
<feature type="domain" description="RING-type" evidence="9">
    <location>
        <begin position="145"/>
        <end position="186"/>
    </location>
</feature>
<evidence type="ECO:0000313" key="11">
    <source>
        <dbReference type="Proteomes" id="UP000489600"/>
    </source>
</evidence>
<dbReference type="SUPFAM" id="SSF57850">
    <property type="entry name" value="RING/U-box"/>
    <property type="match status" value="1"/>
</dbReference>
<accession>A0A565CWX4</accession>
<keyword evidence="11" id="KW-1185">Reference proteome</keyword>
<reference evidence="10" key="1">
    <citation type="submission" date="2019-07" db="EMBL/GenBank/DDBJ databases">
        <authorList>
            <person name="Dittberner H."/>
        </authorList>
    </citation>
    <scope>NUCLEOTIDE SEQUENCE [LARGE SCALE GENOMIC DNA]</scope>
</reference>